<protein>
    <submittedName>
        <fullName evidence="1">Uncharacterized protein</fullName>
    </submittedName>
</protein>
<dbReference type="Proteomes" id="UP001153334">
    <property type="component" value="Unassembled WGS sequence"/>
</dbReference>
<evidence type="ECO:0000313" key="1">
    <source>
        <dbReference type="EMBL" id="KAJ8122222.1"/>
    </source>
</evidence>
<keyword evidence="2" id="KW-1185">Reference proteome</keyword>
<evidence type="ECO:0000313" key="2">
    <source>
        <dbReference type="Proteomes" id="UP001153334"/>
    </source>
</evidence>
<comment type="caution">
    <text evidence="1">The sequence shown here is derived from an EMBL/GenBank/DDBJ whole genome shotgun (WGS) entry which is preliminary data.</text>
</comment>
<accession>A0ACC2J498</accession>
<reference evidence="1" key="1">
    <citation type="submission" date="2022-11" db="EMBL/GenBank/DDBJ databases">
        <title>Genome Sequence of Nemania bipapillata.</title>
        <authorList>
            <person name="Buettner E."/>
        </authorList>
    </citation>
    <scope>NUCLEOTIDE SEQUENCE</scope>
    <source>
        <strain evidence="1">CP14</strain>
    </source>
</reference>
<gene>
    <name evidence="1" type="ORF">ONZ43_g1529</name>
</gene>
<name>A0ACC2J498_9PEZI</name>
<sequence length="179" mass="20301">MPTFLQQARYCDPQDPKNGILQFASGTDREAFEQWHLSPDIMNNFNTFMTGVRGSRPSWVHWWPVESRILQGATEDEESVLLVDVAGGLGHDAREFKAKYPHSKGKIVLQDLPAVIGNIKRFNGDIELMEYNFFTPQPIKGKERTESQWKKLLSMAGLHVNSFLVPKNNTEGIIEAELA</sequence>
<organism evidence="1 2">
    <name type="scientific">Nemania bipapillata</name>
    <dbReference type="NCBI Taxonomy" id="110536"/>
    <lineage>
        <taxon>Eukaryota</taxon>
        <taxon>Fungi</taxon>
        <taxon>Dikarya</taxon>
        <taxon>Ascomycota</taxon>
        <taxon>Pezizomycotina</taxon>
        <taxon>Sordariomycetes</taxon>
        <taxon>Xylariomycetidae</taxon>
        <taxon>Xylariales</taxon>
        <taxon>Xylariaceae</taxon>
        <taxon>Nemania</taxon>
    </lineage>
</organism>
<proteinExistence type="predicted"/>
<dbReference type="EMBL" id="JAPESX010000268">
    <property type="protein sequence ID" value="KAJ8122222.1"/>
    <property type="molecule type" value="Genomic_DNA"/>
</dbReference>